<feature type="coiled-coil region" evidence="12">
    <location>
        <begin position="1577"/>
        <end position="1618"/>
    </location>
</feature>
<dbReference type="Gene3D" id="3.40.50.200">
    <property type="entry name" value="Peptidase S8/S53 domain"/>
    <property type="match status" value="1"/>
</dbReference>
<dbReference type="Gene3D" id="1.20.1270.90">
    <property type="entry name" value="AF1782-like"/>
    <property type="match status" value="2"/>
</dbReference>
<evidence type="ECO:0000256" key="13">
    <source>
        <dbReference type="SAM" id="MobiDB-lite"/>
    </source>
</evidence>
<dbReference type="PROSITE" id="PS00136">
    <property type="entry name" value="SUBTILASE_ASP"/>
    <property type="match status" value="1"/>
</dbReference>
<feature type="domain" description="SLH" evidence="15">
    <location>
        <begin position="1911"/>
        <end position="1973"/>
    </location>
</feature>
<evidence type="ECO:0000256" key="14">
    <source>
        <dbReference type="SAM" id="SignalP"/>
    </source>
</evidence>
<keyword evidence="6" id="KW-0677">Repeat</keyword>
<dbReference type="Pfam" id="PF02225">
    <property type="entry name" value="PA"/>
    <property type="match status" value="1"/>
</dbReference>
<evidence type="ECO:0000256" key="8">
    <source>
        <dbReference type="ARBA" id="ARBA00022825"/>
    </source>
</evidence>
<dbReference type="Pfam" id="PF07554">
    <property type="entry name" value="FIVAR"/>
    <property type="match status" value="5"/>
</dbReference>
<evidence type="ECO:0000256" key="11">
    <source>
        <dbReference type="RuleBase" id="RU003355"/>
    </source>
</evidence>
<organism evidence="16 17">
    <name type="scientific">Peptococcus niger</name>
    <dbReference type="NCBI Taxonomy" id="2741"/>
    <lineage>
        <taxon>Bacteria</taxon>
        <taxon>Bacillati</taxon>
        <taxon>Bacillota</taxon>
        <taxon>Clostridia</taxon>
        <taxon>Eubacteriales</taxon>
        <taxon>Peptococcaceae</taxon>
        <taxon>Peptococcus</taxon>
    </lineage>
</organism>
<sequence length="2118" mass="229626">MKRKLTSLVLVAALVASAVPVPPAAAAGADSPALASLNEQLDGHFKKNDQITLLVALEDKTIHQGQSSVPIEKRRDAAEMQEQMDYAQAAREDFYKEMDQAGIRYKVEGTYDIAFTGAALDVKVADAKKIADLKGVKHVEAALLRQTSTLSRPNMAWRQDLSSNKMVEADLAQANSYNGEGALIAVIDSGCDPYHEAMKLTSPSSAHFKNAQDIQKCITEKKLAPGAYFSAKIPFGYNYANRSTSIKEADPLGMSHGMHVAGIIAGNSDKLKGVAPEAQLAVMRVFGGGLFGQGTNAELYTKALEDAVKMGVDAVNISIGSPAGSESNVAPVTTEALRHAQEMGIVVSIAAGNNGFYGKDAGQDNRPSADNPDYGLLADPAVAPYSMAVAAVQNMQLATKGLRIINDNRTLHHQPNKIGTLATGQITLVDAGYGHADEFQKVTEKGYYALIQRGSADPDEQFDFRSKIENAEKAGYEGVIMFDNEPDAPLFILEAPGTKIPATLINNADGLYLKDKIKESGGKVTVSFDQDFVFADQPGGGELSDFSSWGMTPAGNLKPDISAPGGGIFSAYNDSQYGNMDGTSMAAPHVAGGLALVKQRVEKDFPQVRGEEKYRLVKNLLMSTATPHKSTETNAYTSPRQQGAGLMQINRALHAKAVIEGTGEINSINIGTDLQTNDVTVPFAIHNYGDSPLTFTVYGHLNTDSVKNGKMVLTPRFLAESDSQEVTVPAGQTVSVSIRMSVPEDIDLAAEMAKGYFLEGFVFAESKDPSTPKLGAPFVGFHGSYKNLKILEPSIYDMIKAGKRPYYYHMGKGDGGAFYTHLGAKLGEKEVVLGQLPNSSYDAPGFEADKIAFSPNGDGAADTALFYGTFLRNYKGLELTVRENNGQGDIIYQVKNPDDQGIKNFYLHPNFGIVPAQNMTTTKGHWSWDGTDGAGRSLPDGHYDLAVQTWGEGMDLKAPGQSLHFPVVLDRTYPRITKAAFDSDRSHYRISALLEEGSGLRDLYIQDGEKKIYPQVEGQGYSFDLAGLDINRAKVVASDYAYNTVTLPLAKAERKGNERSVIVNGLAGDKAMPQGSFNWQIQSPDGQAEDAQNLSVGKHVLVITDIDAQYRLIGEKTIPFEITEGDLQKTLTVSFETLFTNEVLITVTNTDKAGVSLIIEDLDNKRTFIPKTDNGQDYKIGLPEGHYRIGLSGLDENYYARVKGGEDFEVRGRNGVFKSLIIEKKQEKTIPVKIKRNGYEGSFTLKLVGQDLMKTEQRVEFAAGETEKEARLSFIPSDLSLQLMEDGHYVIRSPKNWSPSSSDKGLEVTLKAIKDIAPGYVDRTALRQVVEKAREVVNNRAEYEPDKTSWGYIDLYLPMAEQTLIDETANQETIDKVCRNLEEGLANLRKLGESQFKLGRLEALVDQADRLTADDYTADSWQQLQEALQEGKDMLAKPDAERSQGDVDIRADGLEKALGELVRKDGQKLVDKSALEKAVADCQELDEFAYTPDSWRPLQKALEEGQALLDKGFPDQKDLDAAVEAIEKAKSQLKLARQEPEKSPVDKDKLAAAITAAQAEKESDYPESAWQDFAAALKAAEEVLTDQKADQEKVNQACQNLQQAQKDLAEKKAAALREAAIGELSKVLAQAEGLRASDYTAESWAPFVEARSAAKALLEDHDAADEALKDMAQRLTAAIEALSPVEEKPAPLTKAQEWDAMVKALPEAEQITLDDGARLKAIQRAYEALGSDDQAQVTEKENFTARQVAYQALLDHQAADRVLAAIDQLPAADKVSLADGKTIAGVRAAYDGLSQVQQALIPADKLVILQAAEQVLKDLQATAAVDKTALKKALDAYRASQAEDYTKDSFARYKKAYQKAKAVYESTDAGQADVDKALNDLQGARRNLEEKQSSSSGGSHYYAPPKPATKPLQMPQKDQPTQEVKPVPQPAPEKPAGKSALRMAGYPDGTFRPDQAMTRAEMAGLLSRLLPAGSQAVFSDIPADAWYKDAAGSLVQAGLVAGYPDGSFRGNQAITRAEFVTIVVKWQKLSPASGSQFQDVAGDHWAHSSIGAAAAAGWVKGLPGNRFAPDAPLTRAQAVVILNRVLQVSTEKGQLAQPLFTDLGPSHWAYADIMSAHA</sequence>
<dbReference type="SUPFAM" id="SSF52743">
    <property type="entry name" value="Subtilisin-like"/>
    <property type="match status" value="1"/>
</dbReference>
<evidence type="ECO:0000256" key="5">
    <source>
        <dbReference type="ARBA" id="ARBA00022729"/>
    </source>
</evidence>
<keyword evidence="8 10" id="KW-0720">Serine protease</keyword>
<evidence type="ECO:0000256" key="1">
    <source>
        <dbReference type="ARBA" id="ARBA00011073"/>
    </source>
</evidence>
<evidence type="ECO:0000256" key="4">
    <source>
        <dbReference type="ARBA" id="ARBA00022670"/>
    </source>
</evidence>
<keyword evidence="5 14" id="KW-0732">Signal</keyword>
<evidence type="ECO:0000256" key="6">
    <source>
        <dbReference type="ARBA" id="ARBA00022737"/>
    </source>
</evidence>
<evidence type="ECO:0000256" key="12">
    <source>
        <dbReference type="SAM" id="Coils"/>
    </source>
</evidence>
<dbReference type="CDD" id="cd07475">
    <property type="entry name" value="Peptidases_S8_C5a_Peptidase"/>
    <property type="match status" value="1"/>
</dbReference>
<dbReference type="GO" id="GO:0006508">
    <property type="term" value="P:proteolysis"/>
    <property type="evidence" value="ECO:0007669"/>
    <property type="project" value="UniProtKB-KW"/>
</dbReference>
<evidence type="ECO:0000313" key="16">
    <source>
        <dbReference type="EMBL" id="SDD40273.1"/>
    </source>
</evidence>
<protein>
    <submittedName>
        <fullName evidence="16">Uncharacterized Sugar-binding Domain</fullName>
    </submittedName>
</protein>
<dbReference type="InterPro" id="IPR023827">
    <property type="entry name" value="Peptidase_S8_Asp-AS"/>
</dbReference>
<evidence type="ECO:0000256" key="2">
    <source>
        <dbReference type="ARBA" id="ARBA00022512"/>
    </source>
</evidence>
<reference evidence="16 17" key="1">
    <citation type="submission" date="2016-10" db="EMBL/GenBank/DDBJ databases">
        <authorList>
            <person name="de Groot N.N."/>
        </authorList>
    </citation>
    <scope>NUCLEOTIDE SEQUENCE [LARGE SCALE GENOMIC DNA]</scope>
    <source>
        <strain evidence="16 17">DSM 20475</strain>
    </source>
</reference>
<evidence type="ECO:0000256" key="7">
    <source>
        <dbReference type="ARBA" id="ARBA00022801"/>
    </source>
</evidence>
<dbReference type="GO" id="GO:0016020">
    <property type="term" value="C:membrane"/>
    <property type="evidence" value="ECO:0007669"/>
    <property type="project" value="InterPro"/>
</dbReference>
<dbReference type="Proteomes" id="UP000198995">
    <property type="component" value="Unassembled WGS sequence"/>
</dbReference>
<dbReference type="RefSeq" id="WP_091791319.1">
    <property type="nucleotide sequence ID" value="NZ_FNAF01000003.1"/>
</dbReference>
<evidence type="ECO:0000313" key="17">
    <source>
        <dbReference type="Proteomes" id="UP000198995"/>
    </source>
</evidence>
<feature type="active site" description="Charge relay system" evidence="9 10">
    <location>
        <position position="584"/>
    </location>
</feature>
<dbReference type="InterPro" id="IPR046450">
    <property type="entry name" value="PA_dom_sf"/>
</dbReference>
<dbReference type="Pfam" id="PF00082">
    <property type="entry name" value="Peptidase_S8"/>
    <property type="match status" value="1"/>
</dbReference>
<dbReference type="SUPFAM" id="SSF52025">
    <property type="entry name" value="PA domain"/>
    <property type="match status" value="1"/>
</dbReference>
<accession>A0A1G6UG48</accession>
<keyword evidence="7 10" id="KW-0378">Hydrolase</keyword>
<dbReference type="PROSITE" id="PS00138">
    <property type="entry name" value="SUBTILASE_SER"/>
    <property type="match status" value="1"/>
</dbReference>
<dbReference type="InterPro" id="IPR000209">
    <property type="entry name" value="Peptidase_S8/S53_dom"/>
</dbReference>
<dbReference type="PANTHER" id="PTHR43806">
    <property type="entry name" value="PEPTIDASE S8"/>
    <property type="match status" value="1"/>
</dbReference>
<feature type="chain" id="PRO_5011729518" evidence="14">
    <location>
        <begin position="27"/>
        <end position="2118"/>
    </location>
</feature>
<dbReference type="Pfam" id="PF06280">
    <property type="entry name" value="fn3_5"/>
    <property type="match status" value="1"/>
</dbReference>
<dbReference type="EMBL" id="FNAF01000003">
    <property type="protein sequence ID" value="SDD40273.1"/>
    <property type="molecule type" value="Genomic_DNA"/>
</dbReference>
<dbReference type="OrthoDB" id="2112962at2"/>
<evidence type="ECO:0000259" key="15">
    <source>
        <dbReference type="PROSITE" id="PS51272"/>
    </source>
</evidence>
<dbReference type="STRING" id="2741.SAMN04489866_10347"/>
<comment type="similarity">
    <text evidence="1 10 11">Belongs to the peptidase S8 family.</text>
</comment>
<feature type="signal peptide" evidence="14">
    <location>
        <begin position="1"/>
        <end position="26"/>
    </location>
</feature>
<dbReference type="InterPro" id="IPR003137">
    <property type="entry name" value="PA_domain"/>
</dbReference>
<dbReference type="PANTHER" id="PTHR43806:SF11">
    <property type="entry name" value="CEREVISIN-RELATED"/>
    <property type="match status" value="1"/>
</dbReference>
<dbReference type="Gene3D" id="1.20.1270.70">
    <property type="entry name" value="Designed single chain three-helix bundle"/>
    <property type="match status" value="3"/>
</dbReference>
<dbReference type="InterPro" id="IPR036852">
    <property type="entry name" value="Peptidase_S8/S53_dom_sf"/>
</dbReference>
<keyword evidence="4 10" id="KW-0645">Protease</keyword>
<proteinExistence type="inferred from homology"/>
<dbReference type="InterPro" id="IPR034216">
    <property type="entry name" value="C5a_Peptidase"/>
</dbReference>
<evidence type="ECO:0000256" key="3">
    <source>
        <dbReference type="ARBA" id="ARBA00022525"/>
    </source>
</evidence>
<keyword evidence="17" id="KW-1185">Reference proteome</keyword>
<dbReference type="GO" id="GO:0004252">
    <property type="term" value="F:serine-type endopeptidase activity"/>
    <property type="evidence" value="ECO:0007669"/>
    <property type="project" value="UniProtKB-UniRule"/>
</dbReference>
<name>A0A1G6UG48_PEPNI</name>
<keyword evidence="12" id="KW-0175">Coiled coil</keyword>
<dbReference type="Pfam" id="PF00395">
    <property type="entry name" value="SLH"/>
    <property type="match status" value="3"/>
</dbReference>
<dbReference type="InterPro" id="IPR023828">
    <property type="entry name" value="Peptidase_S8_Ser-AS"/>
</dbReference>
<feature type="active site" description="Charge relay system" evidence="9 10">
    <location>
        <position position="188"/>
    </location>
</feature>
<evidence type="ECO:0000256" key="9">
    <source>
        <dbReference type="PIRSR" id="PIRSR615500-1"/>
    </source>
</evidence>
<keyword evidence="3" id="KW-0964">Secreted</keyword>
<dbReference type="PRINTS" id="PR00723">
    <property type="entry name" value="SUBTILISIN"/>
</dbReference>
<feature type="region of interest" description="Disordered" evidence="13">
    <location>
        <begin position="1886"/>
        <end position="1953"/>
    </location>
</feature>
<feature type="domain" description="SLH" evidence="15">
    <location>
        <begin position="1974"/>
        <end position="2037"/>
    </location>
</feature>
<dbReference type="InterPro" id="IPR050131">
    <property type="entry name" value="Peptidase_S8_subtilisin-like"/>
</dbReference>
<feature type="active site" description="Charge relay system" evidence="9 10">
    <location>
        <position position="256"/>
    </location>
</feature>
<dbReference type="PROSITE" id="PS51892">
    <property type="entry name" value="SUBTILASE"/>
    <property type="match status" value="1"/>
</dbReference>
<dbReference type="InterPro" id="IPR015500">
    <property type="entry name" value="Peptidase_S8_subtilisin-rel"/>
</dbReference>
<evidence type="ECO:0000256" key="10">
    <source>
        <dbReference type="PROSITE-ProRule" id="PRU01240"/>
    </source>
</evidence>
<keyword evidence="2" id="KW-0134">Cell wall</keyword>
<dbReference type="PROSITE" id="PS51272">
    <property type="entry name" value="SLH"/>
    <property type="match status" value="3"/>
</dbReference>
<feature type="domain" description="SLH" evidence="15">
    <location>
        <begin position="2038"/>
        <end position="2096"/>
    </location>
</feature>
<dbReference type="InterPro" id="IPR001119">
    <property type="entry name" value="SLH_dom"/>
</dbReference>
<dbReference type="Gene3D" id="3.50.30.30">
    <property type="match status" value="1"/>
</dbReference>
<gene>
    <name evidence="16" type="ORF">SAMN04489866_10347</name>
</gene>
<dbReference type="PROSITE" id="PS00137">
    <property type="entry name" value="SUBTILASE_HIS"/>
    <property type="match status" value="1"/>
</dbReference>
<dbReference type="InterPro" id="IPR022398">
    <property type="entry name" value="Peptidase_S8_His-AS"/>
</dbReference>
<dbReference type="InterPro" id="IPR010435">
    <property type="entry name" value="C5a/SBT2-like_Fn3"/>
</dbReference>
<dbReference type="Gene3D" id="2.60.40.1710">
    <property type="entry name" value="Subtilisin-like superfamily"/>
    <property type="match status" value="1"/>
</dbReference>